<dbReference type="GeneID" id="25726484"/>
<keyword evidence="3" id="KW-1185">Reference proteome</keyword>
<reference evidence="2 3" key="1">
    <citation type="journal article" date="2013" name="BMC Genomics">
        <title>Reconstruction of the lipid metabolism for the microalga Monoraphidium neglectum from its genome sequence reveals characteristics suitable for biofuel production.</title>
        <authorList>
            <person name="Bogen C."/>
            <person name="Al-Dilaimi A."/>
            <person name="Albersmeier A."/>
            <person name="Wichmann J."/>
            <person name="Grundmann M."/>
            <person name="Rupp O."/>
            <person name="Lauersen K.J."/>
            <person name="Blifernez-Klassen O."/>
            <person name="Kalinowski J."/>
            <person name="Goesmann A."/>
            <person name="Mussgnug J.H."/>
            <person name="Kruse O."/>
        </authorList>
    </citation>
    <scope>NUCLEOTIDE SEQUENCE [LARGE SCALE GENOMIC DNA]</scope>
    <source>
        <strain evidence="2 3">SAG 48.87</strain>
    </source>
</reference>
<dbReference type="EMBL" id="KK100248">
    <property type="protein sequence ID" value="KIZ07574.1"/>
    <property type="molecule type" value="Genomic_DNA"/>
</dbReference>
<dbReference type="Proteomes" id="UP000054498">
    <property type="component" value="Unassembled WGS sequence"/>
</dbReference>
<dbReference type="AlphaFoldDB" id="A0A0D2LMQ9"/>
<comment type="similarity">
    <text evidence="1">Belongs to the actin family.</text>
</comment>
<evidence type="ECO:0000256" key="1">
    <source>
        <dbReference type="RuleBase" id="RU000487"/>
    </source>
</evidence>
<organism evidence="2 3">
    <name type="scientific">Monoraphidium neglectum</name>
    <dbReference type="NCBI Taxonomy" id="145388"/>
    <lineage>
        <taxon>Eukaryota</taxon>
        <taxon>Viridiplantae</taxon>
        <taxon>Chlorophyta</taxon>
        <taxon>core chlorophytes</taxon>
        <taxon>Chlorophyceae</taxon>
        <taxon>CS clade</taxon>
        <taxon>Sphaeropleales</taxon>
        <taxon>Selenastraceae</taxon>
        <taxon>Monoraphidium</taxon>
    </lineage>
</organism>
<dbReference type="SMART" id="SM00268">
    <property type="entry name" value="ACTIN"/>
    <property type="match status" value="1"/>
</dbReference>
<dbReference type="OrthoDB" id="74201at2759"/>
<dbReference type="PANTHER" id="PTHR11937">
    <property type="entry name" value="ACTIN"/>
    <property type="match status" value="1"/>
</dbReference>
<dbReference type="STRING" id="145388.A0A0D2LMQ9"/>
<dbReference type="KEGG" id="mng:MNEG_0366"/>
<accession>A0A0D2LMQ9</accession>
<dbReference type="Gene3D" id="3.30.420.40">
    <property type="match status" value="2"/>
</dbReference>
<dbReference type="RefSeq" id="XP_013906593.1">
    <property type="nucleotide sequence ID" value="XM_014051139.1"/>
</dbReference>
<dbReference type="Pfam" id="PF00022">
    <property type="entry name" value="Actin"/>
    <property type="match status" value="1"/>
</dbReference>
<proteinExistence type="inferred from homology"/>
<name>A0A0D2LMQ9_9CHLO</name>
<protein>
    <submittedName>
        <fullName evidence="2">Uncharacterized protein</fullName>
    </submittedName>
</protein>
<dbReference type="Gene3D" id="3.90.640.10">
    <property type="entry name" value="Actin, Chain A, domain 4"/>
    <property type="match status" value="1"/>
</dbReference>
<sequence length="412" mass="43365">MATDAEKLGKTVVVDYGSDTIKAGRARDVPSENALSCITPSLVELRSPAHPDAATAPGGAPWPRGEAVRRGRIVDVQRFESLLHHVLFERMRWRYGREDCLVIVEPVLTSRSEREAVVQMAFESFNVRGLFVCDAAACALYACNKQVGLTVDIGHGKAVVAAVAEGATHVAGAAQLPWAGEELTAYTAQLLARGGGARGAATANLPPEQLRALKEQIACAAATAEDFAAITSGDPVRAAGGEAASAHGAADKQQQANIAQHEEAWRRARRSFTLPDGQTITLAGDEGYRLGEALVRPTSAGLAAPTLADACCDVVAALMEAPSRRAVWESVLVTGGTGAIPGLRERLMAELPLVGPPSAGFALMPLPNYMPPDARKHAAWMGGAVLSRVAMHQMITPNEYSEFGPAVVGRII</sequence>
<gene>
    <name evidence="2" type="ORF">MNEG_0366</name>
</gene>
<evidence type="ECO:0000313" key="2">
    <source>
        <dbReference type="EMBL" id="KIZ07574.1"/>
    </source>
</evidence>
<dbReference type="InterPro" id="IPR004000">
    <property type="entry name" value="Actin"/>
</dbReference>
<evidence type="ECO:0000313" key="3">
    <source>
        <dbReference type="Proteomes" id="UP000054498"/>
    </source>
</evidence>
<dbReference type="SUPFAM" id="SSF53067">
    <property type="entry name" value="Actin-like ATPase domain"/>
    <property type="match status" value="2"/>
</dbReference>
<dbReference type="InterPro" id="IPR043129">
    <property type="entry name" value="ATPase_NBD"/>
</dbReference>